<organism evidence="1 2">
    <name type="scientific">Aureobasidium uvarum</name>
    <dbReference type="NCBI Taxonomy" id="2773716"/>
    <lineage>
        <taxon>Eukaryota</taxon>
        <taxon>Fungi</taxon>
        <taxon>Dikarya</taxon>
        <taxon>Ascomycota</taxon>
        <taxon>Pezizomycotina</taxon>
        <taxon>Dothideomycetes</taxon>
        <taxon>Dothideomycetidae</taxon>
        <taxon>Dothideales</taxon>
        <taxon>Saccotheciaceae</taxon>
        <taxon>Aureobasidium</taxon>
    </lineage>
</organism>
<evidence type="ECO:0000313" key="1">
    <source>
        <dbReference type="EMBL" id="CAD0110293.1"/>
    </source>
</evidence>
<sequence>MRRNADDTATEMYLTKAKGWVPGADVPPELLRAWVESNPPSRRSGIGSDAEVNGVRRVQNGELEVNYKKNGKNEAGNLWNFTWVPASVADPEKESMFAKFDKESVERDMEVLSPGPRLSGLETRLNMLDDLLDEVTVEIVKPLWVSGSPPPAVHDTKIPAHTPHYALPIPFQGCCDDAARQPDTLTHSTLVAACQSTKHLPNTLNFNASRHLICTTCHETPPIHRLTQREKTHLIRDKGLLPLCISYAEWWCNVHDISSEKDGNYCTCKQQVAQWLCADCWVEVARARGRTRDEIQMCDCAQDQGARAVMSEIVRICSGCRGLVVNRGGAT</sequence>
<reference evidence="1" key="1">
    <citation type="submission" date="2020-06" db="EMBL/GenBank/DDBJ databases">
        <authorList>
            <person name="Onetto C."/>
        </authorList>
    </citation>
    <scope>NUCLEOTIDE SEQUENCE</scope>
</reference>
<name>A0A9N8KLW4_9PEZI</name>
<evidence type="ECO:0000313" key="2">
    <source>
        <dbReference type="Proteomes" id="UP000745764"/>
    </source>
</evidence>
<dbReference type="Proteomes" id="UP000745764">
    <property type="component" value="Unassembled WGS sequence"/>
</dbReference>
<dbReference type="AlphaFoldDB" id="A0A9N8KLW4"/>
<keyword evidence="2" id="KW-1185">Reference proteome</keyword>
<proteinExistence type="predicted"/>
<gene>
    <name evidence="1" type="ORF">AWRI4620_LOCUS4548</name>
</gene>
<comment type="caution">
    <text evidence="1">The sequence shown here is derived from an EMBL/GenBank/DDBJ whole genome shotgun (WGS) entry which is preliminary data.</text>
</comment>
<dbReference type="EMBL" id="CAINUL010000006">
    <property type="protein sequence ID" value="CAD0110293.1"/>
    <property type="molecule type" value="Genomic_DNA"/>
</dbReference>
<accession>A0A9N8KLW4</accession>
<protein>
    <submittedName>
        <fullName evidence="1">Uncharacterized protein</fullName>
    </submittedName>
</protein>
<dbReference type="OrthoDB" id="3905700at2759"/>